<dbReference type="GO" id="GO:0050568">
    <property type="term" value="F:protein-glutamine glutaminase activity"/>
    <property type="evidence" value="ECO:0007669"/>
    <property type="project" value="UniProtKB-UniRule"/>
</dbReference>
<dbReference type="InterPro" id="IPR038592">
    <property type="entry name" value="CheD-like_sf"/>
</dbReference>
<dbReference type="EMBL" id="LT960612">
    <property type="protein sequence ID" value="SON52236.1"/>
    <property type="molecule type" value="Genomic_DNA"/>
</dbReference>
<dbReference type="InterPro" id="IPR005659">
    <property type="entry name" value="Chemorcpt_Glu_NH3ase_CheD"/>
</dbReference>
<reference evidence="4 5" key="1">
    <citation type="submission" date="2017-10" db="EMBL/GenBank/DDBJ databases">
        <authorList>
            <person name="Banno H."/>
            <person name="Chua N.-H."/>
        </authorList>
    </citation>
    <scope>NUCLEOTIDE SEQUENCE [LARGE SCALE GENOMIC DNA]</scope>
    <source>
        <strain evidence="4">Vibrio tapetis CECT4600</strain>
    </source>
</reference>
<dbReference type="OrthoDB" id="9807202at2"/>
<evidence type="ECO:0000313" key="4">
    <source>
        <dbReference type="EMBL" id="SON52236.1"/>
    </source>
</evidence>
<proteinExistence type="inferred from homology"/>
<dbReference type="PANTHER" id="PTHR35147:SF2">
    <property type="entry name" value="CHEMORECEPTOR GLUTAMINE DEAMIDASE CHED-RELATED"/>
    <property type="match status" value="1"/>
</dbReference>
<sequence>MKELTSRMQTHSTQFNRFYHQHKKIHMVKVMPGGVYTSNEEEIICTGLGSCIAACMWDPVAEVGGMNHFLLPFNNRIEQDHWHPTEIISTASRYGNNAMEMLINQLLTAGAERSRIKLKLFGGAQMLGKYAMIGEKNIEFALSYANAEHFDIVSKDLGGLEPRKIMFDPLNGRAWVKRIRFAEVERVKQSEAEYAHQLDEESHRNHDDDVELF</sequence>
<evidence type="ECO:0000256" key="2">
    <source>
        <dbReference type="ARBA" id="ARBA00022801"/>
    </source>
</evidence>
<dbReference type="CDD" id="cd16352">
    <property type="entry name" value="CheD"/>
    <property type="match status" value="1"/>
</dbReference>
<comment type="function">
    <text evidence="3">Probably deamidates glutamine residues to glutamate on methyl-accepting chemotaxis receptors (MCPs), playing an important role in chemotaxis.</text>
</comment>
<keyword evidence="2 3" id="KW-0378">Hydrolase</keyword>
<dbReference type="SUPFAM" id="SSF64438">
    <property type="entry name" value="CNF1/YfiH-like putative cysteine hydrolases"/>
    <property type="match status" value="1"/>
</dbReference>
<comment type="similarity">
    <text evidence="3">Belongs to the CheD family.</text>
</comment>
<dbReference type="GO" id="GO:0006935">
    <property type="term" value="P:chemotaxis"/>
    <property type="evidence" value="ECO:0007669"/>
    <property type="project" value="UniProtKB-UniRule"/>
</dbReference>
<dbReference type="RefSeq" id="WP_102524537.1">
    <property type="nucleotide sequence ID" value="NZ_LT960612.1"/>
</dbReference>
<protein>
    <recommendedName>
        <fullName evidence="3">Probable chemoreceptor glutamine deamidase CheD</fullName>
        <ecNumber evidence="3">3.5.1.44</ecNumber>
    </recommendedName>
</protein>
<dbReference type="EC" id="3.5.1.44" evidence="3"/>
<dbReference type="Gene3D" id="3.30.1330.200">
    <property type="match status" value="1"/>
</dbReference>
<name>A0A2N8ZK35_9VIBR</name>
<organism evidence="4 5">
    <name type="scientific">Vibrio tapetis subsp. tapetis</name>
    <dbReference type="NCBI Taxonomy" id="1671868"/>
    <lineage>
        <taxon>Bacteria</taxon>
        <taxon>Pseudomonadati</taxon>
        <taxon>Pseudomonadota</taxon>
        <taxon>Gammaproteobacteria</taxon>
        <taxon>Vibrionales</taxon>
        <taxon>Vibrionaceae</taxon>
        <taxon>Vibrio</taxon>
    </lineage>
</organism>
<dbReference type="KEGG" id="vta:B0625"/>
<dbReference type="Pfam" id="PF03975">
    <property type="entry name" value="CheD"/>
    <property type="match status" value="1"/>
</dbReference>
<accession>A0A2N8ZK35</accession>
<keyword evidence="4" id="KW-0675">Receptor</keyword>
<dbReference type="HAMAP" id="MF_01440">
    <property type="entry name" value="CheD"/>
    <property type="match status" value="1"/>
</dbReference>
<dbReference type="InterPro" id="IPR011324">
    <property type="entry name" value="Cytotoxic_necrot_fac-like_cat"/>
</dbReference>
<dbReference type="AlphaFoldDB" id="A0A2N8ZK35"/>
<dbReference type="PANTHER" id="PTHR35147">
    <property type="entry name" value="CHEMORECEPTOR GLUTAMINE DEAMIDASE CHED-RELATED"/>
    <property type="match status" value="1"/>
</dbReference>
<gene>
    <name evidence="3 4" type="primary">cheD</name>
    <name evidence="4" type="ORF">VTAP4600_B0625</name>
</gene>
<keyword evidence="5" id="KW-1185">Reference proteome</keyword>
<evidence type="ECO:0000313" key="5">
    <source>
        <dbReference type="Proteomes" id="UP000235828"/>
    </source>
</evidence>
<keyword evidence="1 3" id="KW-0145">Chemotaxis</keyword>
<evidence type="ECO:0000256" key="3">
    <source>
        <dbReference type="HAMAP-Rule" id="MF_01440"/>
    </source>
</evidence>
<comment type="catalytic activity">
    <reaction evidence="3">
        <text>L-glutaminyl-[protein] + H2O = L-glutamyl-[protein] + NH4(+)</text>
        <dbReference type="Rhea" id="RHEA:16441"/>
        <dbReference type="Rhea" id="RHEA-COMP:10207"/>
        <dbReference type="Rhea" id="RHEA-COMP:10208"/>
        <dbReference type="ChEBI" id="CHEBI:15377"/>
        <dbReference type="ChEBI" id="CHEBI:28938"/>
        <dbReference type="ChEBI" id="CHEBI:29973"/>
        <dbReference type="ChEBI" id="CHEBI:30011"/>
        <dbReference type="EC" id="3.5.1.44"/>
    </reaction>
</comment>
<evidence type="ECO:0000256" key="1">
    <source>
        <dbReference type="ARBA" id="ARBA00022500"/>
    </source>
</evidence>
<dbReference type="Proteomes" id="UP000235828">
    <property type="component" value="Chromosome B"/>
</dbReference>